<sequence length="108" mass="12229">MPPAHDATLDLLDPREVGKLKWRCRRGLLENDLFIARFFERHESRLTVGQAQAMETLMDLSDNDLLDLLLQRKEPEPAWAGAEVVALIRLMRAEGAHRPPVPFPSSSS</sequence>
<dbReference type="PANTHER" id="PTHR39585">
    <property type="entry name" value="FAD ASSEMBLY FACTOR SDHE"/>
    <property type="match status" value="1"/>
</dbReference>
<dbReference type="PANTHER" id="PTHR39585:SF1">
    <property type="entry name" value="FAD ASSEMBLY FACTOR SDHE"/>
    <property type="match status" value="1"/>
</dbReference>
<dbReference type="InterPro" id="IPR036714">
    <property type="entry name" value="SDH_sf"/>
</dbReference>
<accession>A0A2W5RZ29</accession>
<dbReference type="Proteomes" id="UP000249135">
    <property type="component" value="Unassembled WGS sequence"/>
</dbReference>
<proteinExistence type="inferred from homology"/>
<evidence type="ECO:0000256" key="1">
    <source>
        <dbReference type="ARBA" id="ARBA00004496"/>
    </source>
</evidence>
<dbReference type="InterPro" id="IPR005631">
    <property type="entry name" value="SDH"/>
</dbReference>
<dbReference type="GO" id="GO:0006105">
    <property type="term" value="P:succinate metabolic process"/>
    <property type="evidence" value="ECO:0007669"/>
    <property type="project" value="TreeGrafter"/>
</dbReference>
<keyword evidence="5" id="KW-0143">Chaperone</keyword>
<organism evidence="6 7">
    <name type="scientific">Variovorax paradoxus</name>
    <dbReference type="NCBI Taxonomy" id="34073"/>
    <lineage>
        <taxon>Bacteria</taxon>
        <taxon>Pseudomonadati</taxon>
        <taxon>Pseudomonadota</taxon>
        <taxon>Betaproteobacteria</taxon>
        <taxon>Burkholderiales</taxon>
        <taxon>Comamonadaceae</taxon>
        <taxon>Variovorax</taxon>
    </lineage>
</organism>
<keyword evidence="4" id="KW-0963">Cytoplasm</keyword>
<evidence type="ECO:0000256" key="5">
    <source>
        <dbReference type="ARBA" id="ARBA00023186"/>
    </source>
</evidence>
<evidence type="ECO:0000256" key="2">
    <source>
        <dbReference type="ARBA" id="ARBA00008571"/>
    </source>
</evidence>
<comment type="subcellular location">
    <subcellularLocation>
        <location evidence="1">Cytoplasm</location>
    </subcellularLocation>
</comment>
<evidence type="ECO:0000313" key="7">
    <source>
        <dbReference type="Proteomes" id="UP000249135"/>
    </source>
</evidence>
<comment type="similarity">
    <text evidence="2">Belongs to the SdhE FAD assembly factor family.</text>
</comment>
<dbReference type="SUPFAM" id="SSF109910">
    <property type="entry name" value="YgfY-like"/>
    <property type="match status" value="1"/>
</dbReference>
<reference evidence="6 7" key="1">
    <citation type="submission" date="2017-08" db="EMBL/GenBank/DDBJ databases">
        <title>Infants hospitalized years apart are colonized by the same room-sourced microbial strains.</title>
        <authorList>
            <person name="Brooks B."/>
            <person name="Olm M.R."/>
            <person name="Firek B.A."/>
            <person name="Baker R."/>
            <person name="Thomas B.C."/>
            <person name="Morowitz M.J."/>
            <person name="Banfield J.F."/>
        </authorList>
    </citation>
    <scope>NUCLEOTIDE SEQUENCE [LARGE SCALE GENOMIC DNA]</scope>
    <source>
        <strain evidence="6">S2_005_003_R2_41</strain>
    </source>
</reference>
<evidence type="ECO:0000256" key="3">
    <source>
        <dbReference type="ARBA" id="ARBA00019418"/>
    </source>
</evidence>
<dbReference type="GO" id="GO:0005737">
    <property type="term" value="C:cytoplasm"/>
    <property type="evidence" value="ECO:0007669"/>
    <property type="project" value="UniProtKB-SubCell"/>
</dbReference>
<dbReference type="EMBL" id="QFPP01000212">
    <property type="protein sequence ID" value="PZQ72793.1"/>
    <property type="molecule type" value="Genomic_DNA"/>
</dbReference>
<dbReference type="AlphaFoldDB" id="A0A2W5RZ29"/>
<gene>
    <name evidence="6" type="ORF">DI563_16130</name>
</gene>
<dbReference type="Gene3D" id="1.10.150.250">
    <property type="entry name" value="Flavinator of succinate dehydrogenase"/>
    <property type="match status" value="1"/>
</dbReference>
<evidence type="ECO:0000256" key="4">
    <source>
        <dbReference type="ARBA" id="ARBA00022490"/>
    </source>
</evidence>
<name>A0A2W5RZ29_VARPD</name>
<protein>
    <recommendedName>
        <fullName evidence="3">FAD assembly factor SdhE</fullName>
    </recommendedName>
</protein>
<dbReference type="Pfam" id="PF03937">
    <property type="entry name" value="Sdh5"/>
    <property type="match status" value="1"/>
</dbReference>
<comment type="caution">
    <text evidence="6">The sequence shown here is derived from an EMBL/GenBank/DDBJ whole genome shotgun (WGS) entry which is preliminary data.</text>
</comment>
<dbReference type="InterPro" id="IPR050531">
    <property type="entry name" value="SdhE_FAD_assembly_factor"/>
</dbReference>
<evidence type="ECO:0000313" key="6">
    <source>
        <dbReference type="EMBL" id="PZQ72793.1"/>
    </source>
</evidence>